<comment type="caution">
    <text evidence="2">The sequence shown here is derived from an EMBL/GenBank/DDBJ whole genome shotgun (WGS) entry which is preliminary data.</text>
</comment>
<evidence type="ECO:0000313" key="2">
    <source>
        <dbReference type="EMBL" id="GBF92428.1"/>
    </source>
</evidence>
<sequence>MQHGTRPAQHAGPGSCAAAAQRPPLPLCPPRAGRRCGGQQRPRLSAVADGERPPAPAGAPPAAAAAAAAAAPPPPRRVEEGPLVSPRKEAQLTAEQYREIYDRLIAIFQQRPRDDWKKLIVLSRQWPQHKAGVFDRLRERADKEGDLDAKMVLRRVFRTLQGVDGEVDGEVTRYNTALAKFLGAEEAEWEAVVAAYRGDLQRPFFEHMQCLIAAAKDDEGGGAFH</sequence>
<name>A0A2V0NXR5_9CHLO</name>
<organism evidence="2 3">
    <name type="scientific">Raphidocelis subcapitata</name>
    <dbReference type="NCBI Taxonomy" id="307507"/>
    <lineage>
        <taxon>Eukaryota</taxon>
        <taxon>Viridiplantae</taxon>
        <taxon>Chlorophyta</taxon>
        <taxon>core chlorophytes</taxon>
        <taxon>Chlorophyceae</taxon>
        <taxon>CS clade</taxon>
        <taxon>Sphaeropleales</taxon>
        <taxon>Selenastraceae</taxon>
        <taxon>Raphidocelis</taxon>
    </lineage>
</organism>
<accession>A0A2V0NXR5</accession>
<keyword evidence="3" id="KW-1185">Reference proteome</keyword>
<dbReference type="AlphaFoldDB" id="A0A2V0NXR5"/>
<protein>
    <submittedName>
        <fullName evidence="2">Uncharacterized protein</fullName>
    </submittedName>
</protein>
<dbReference type="PANTHER" id="PTHR31755">
    <property type="entry name" value="FOLATE RECEPTOR-LIKE"/>
    <property type="match status" value="1"/>
</dbReference>
<dbReference type="PANTHER" id="PTHR31755:SF3">
    <property type="entry name" value="EXOCYST COMPLEX COMPONENT SEC6"/>
    <property type="match status" value="1"/>
</dbReference>
<feature type="compositionally biased region" description="Basic and acidic residues" evidence="1">
    <location>
        <begin position="76"/>
        <end position="89"/>
    </location>
</feature>
<reference evidence="2 3" key="1">
    <citation type="journal article" date="2018" name="Sci. Rep.">
        <title>Raphidocelis subcapitata (=Pseudokirchneriella subcapitata) provides an insight into genome evolution and environmental adaptations in the Sphaeropleales.</title>
        <authorList>
            <person name="Suzuki S."/>
            <person name="Yamaguchi H."/>
            <person name="Nakajima N."/>
            <person name="Kawachi M."/>
        </authorList>
    </citation>
    <scope>NUCLEOTIDE SEQUENCE [LARGE SCALE GENOMIC DNA]</scope>
    <source>
        <strain evidence="2 3">NIES-35</strain>
    </source>
</reference>
<dbReference type="Proteomes" id="UP000247498">
    <property type="component" value="Unassembled WGS sequence"/>
</dbReference>
<dbReference type="InterPro" id="IPR040320">
    <property type="entry name" value="At4g37920-like"/>
</dbReference>
<dbReference type="EMBL" id="BDRX01000032">
    <property type="protein sequence ID" value="GBF92428.1"/>
    <property type="molecule type" value="Genomic_DNA"/>
</dbReference>
<feature type="region of interest" description="Disordered" evidence="1">
    <location>
        <begin position="1"/>
        <end position="89"/>
    </location>
</feature>
<dbReference type="STRING" id="307507.A0A2V0NXR5"/>
<feature type="compositionally biased region" description="Low complexity" evidence="1">
    <location>
        <begin position="60"/>
        <end position="70"/>
    </location>
</feature>
<evidence type="ECO:0000313" key="3">
    <source>
        <dbReference type="Proteomes" id="UP000247498"/>
    </source>
</evidence>
<proteinExistence type="predicted"/>
<dbReference type="InParanoid" id="A0A2V0NXR5"/>
<gene>
    <name evidence="2" type="ORF">Rsub_04532</name>
</gene>
<dbReference type="OrthoDB" id="509361at2759"/>
<evidence type="ECO:0000256" key="1">
    <source>
        <dbReference type="SAM" id="MobiDB-lite"/>
    </source>
</evidence>